<protein>
    <submittedName>
        <fullName evidence="1">Uncharacterized protein</fullName>
    </submittedName>
</protein>
<sequence>GVRDAVRGADAAARLLDDPDVTGEWRAALRRTADREDAHPLLLGDALRRLRDAGVLDAAQVEARLGLALSDPSPLAVTAWLDGFLGDTGALLVHDAGLLALVDGWLSALDAEVFQSVLPLLRRVFARFEAPERRAIGEAVRGGTPASRLAPVAVDDARAARVVPVVLGLLGVGHDG</sequence>
<name>A0A6I4YG52_9DEIO</name>
<comment type="caution">
    <text evidence="1">The sequence shown here is derived from an EMBL/GenBank/DDBJ whole genome shotgun (WGS) entry which is preliminary data.</text>
</comment>
<feature type="non-terminal residue" evidence="1">
    <location>
        <position position="1"/>
    </location>
</feature>
<organism evidence="1 2">
    <name type="scientific">Deinococcus xianganensis</name>
    <dbReference type="NCBI Taxonomy" id="1507289"/>
    <lineage>
        <taxon>Bacteria</taxon>
        <taxon>Thermotogati</taxon>
        <taxon>Deinococcota</taxon>
        <taxon>Deinococci</taxon>
        <taxon>Deinococcales</taxon>
        <taxon>Deinococcaceae</taxon>
        <taxon>Deinococcus</taxon>
    </lineage>
</organism>
<evidence type="ECO:0000313" key="1">
    <source>
        <dbReference type="EMBL" id="MXV18794.1"/>
    </source>
</evidence>
<dbReference type="RefSeq" id="WP_237427091.1">
    <property type="nucleotide sequence ID" value="NZ_WVHK01000008.1"/>
</dbReference>
<evidence type="ECO:0000313" key="2">
    <source>
        <dbReference type="Proteomes" id="UP000430519"/>
    </source>
</evidence>
<gene>
    <name evidence="1" type="ORF">GLX28_03965</name>
</gene>
<dbReference type="AlphaFoldDB" id="A0A6I4YG52"/>
<dbReference type="Pfam" id="PF18934">
    <property type="entry name" value="DUF5682"/>
    <property type="match status" value="1"/>
</dbReference>
<accession>A0A6I4YG52</accession>
<proteinExistence type="predicted"/>
<reference evidence="1 2" key="1">
    <citation type="submission" date="2019-11" db="EMBL/GenBank/DDBJ databases">
        <title>Genome sequence of Deinococcus xianganensis Y35, AI-2 producing algicidal bacterium, isolated from lake water.</title>
        <authorList>
            <person name="Li Y."/>
        </authorList>
    </citation>
    <scope>NUCLEOTIDE SEQUENCE [LARGE SCALE GENOMIC DNA]</scope>
    <source>
        <strain evidence="1 2">Y35</strain>
    </source>
</reference>
<dbReference type="InterPro" id="IPR043737">
    <property type="entry name" value="DUF5682"/>
</dbReference>
<dbReference type="EMBL" id="WVHK01000008">
    <property type="protein sequence ID" value="MXV18794.1"/>
    <property type="molecule type" value="Genomic_DNA"/>
</dbReference>
<dbReference type="Proteomes" id="UP000430519">
    <property type="component" value="Unassembled WGS sequence"/>
</dbReference>
<keyword evidence="2" id="KW-1185">Reference proteome</keyword>